<gene>
    <name evidence="1" type="ORF">UX44_C0014G0006</name>
</gene>
<evidence type="ECO:0000313" key="1">
    <source>
        <dbReference type="EMBL" id="KKU30726.1"/>
    </source>
</evidence>
<evidence type="ECO:0000313" key="2">
    <source>
        <dbReference type="Proteomes" id="UP000034732"/>
    </source>
</evidence>
<dbReference type="AlphaFoldDB" id="A0A0G1PDA3"/>
<dbReference type="Proteomes" id="UP000034732">
    <property type="component" value="Unassembled WGS sequence"/>
</dbReference>
<protein>
    <submittedName>
        <fullName evidence="1">Uncharacterized protein</fullName>
    </submittedName>
</protein>
<comment type="caution">
    <text evidence="1">The sequence shown here is derived from an EMBL/GenBank/DDBJ whole genome shotgun (WGS) entry which is preliminary data.</text>
</comment>
<name>A0A0G1PDA3_UNCKA</name>
<reference evidence="1 2" key="1">
    <citation type="journal article" date="2015" name="Nature">
        <title>rRNA introns, odd ribosomes, and small enigmatic genomes across a large radiation of phyla.</title>
        <authorList>
            <person name="Brown C.T."/>
            <person name="Hug L.A."/>
            <person name="Thomas B.C."/>
            <person name="Sharon I."/>
            <person name="Castelle C.J."/>
            <person name="Singh A."/>
            <person name="Wilkins M.J."/>
            <person name="Williams K.H."/>
            <person name="Banfield J.F."/>
        </authorList>
    </citation>
    <scope>NUCLEOTIDE SEQUENCE [LARGE SCALE GENOMIC DNA]</scope>
</reference>
<accession>A0A0G1PDA3</accession>
<dbReference type="EMBL" id="LCMF01000014">
    <property type="protein sequence ID" value="KKU30726.1"/>
    <property type="molecule type" value="Genomic_DNA"/>
</dbReference>
<sequence length="68" mass="7726">MPTEKVIARNKAKEMHTIGFLLVQDNSRIVLAEELDLEINSARTTHVIYPEYAKNMIYLAPIKGITPD</sequence>
<organism evidence="1 2">
    <name type="scientific">candidate division WWE3 bacterium GW2011_GWA1_46_21</name>
    <dbReference type="NCBI Taxonomy" id="1619107"/>
    <lineage>
        <taxon>Bacteria</taxon>
        <taxon>Katanobacteria</taxon>
    </lineage>
</organism>
<proteinExistence type="predicted"/>